<comment type="caution">
    <text evidence="2">The sequence shown here is derived from an EMBL/GenBank/DDBJ whole genome shotgun (WGS) entry which is preliminary data.</text>
</comment>
<dbReference type="EMBL" id="QNBE01000177">
    <property type="protein sequence ID" value="RKX68318.1"/>
    <property type="molecule type" value="Genomic_DNA"/>
</dbReference>
<evidence type="ECO:0008006" key="4">
    <source>
        <dbReference type="Google" id="ProtNLM"/>
    </source>
</evidence>
<evidence type="ECO:0000313" key="3">
    <source>
        <dbReference type="Proteomes" id="UP000268469"/>
    </source>
</evidence>
<dbReference type="PANTHER" id="PTHR47197">
    <property type="entry name" value="PROTEIN NIRF"/>
    <property type="match status" value="1"/>
</dbReference>
<feature type="chain" id="PRO_5024877814" description="YncE family protein" evidence="1">
    <location>
        <begin position="24"/>
        <end position="261"/>
    </location>
</feature>
<feature type="signal peptide" evidence="1">
    <location>
        <begin position="1"/>
        <end position="23"/>
    </location>
</feature>
<dbReference type="Gene3D" id="2.130.10.10">
    <property type="entry name" value="YVTN repeat-like/Quinoprotein amine dehydrogenase"/>
    <property type="match status" value="1"/>
</dbReference>
<evidence type="ECO:0000256" key="1">
    <source>
        <dbReference type="SAM" id="SignalP"/>
    </source>
</evidence>
<dbReference type="SUPFAM" id="SSF50969">
    <property type="entry name" value="YVTN repeat-like/Quinoprotein amine dehydrogenase"/>
    <property type="match status" value="1"/>
</dbReference>
<name>A0A660SBY9_UNCW3</name>
<dbReference type="InterPro" id="IPR011044">
    <property type="entry name" value="Quino_amine_DH_bsu"/>
</dbReference>
<sequence>METVYRALLLILLAIISAPPAQAQSRKEENLCYVACQDKRIYVIDISRKKVLDVSDPIPELGNPTCIDVSGDGKTLYIDSERGYMESSYCPIVVVDLNTMKVKRKFYLEIEEPSGYISAVYNIRVSPDGSKLFVGYANPKYRGGSVVIDADKGEILKHLKGFYVDQNSSFSKDGRYVCNIRPDEIIVYDVQSGRKLKRSLEYLLRLGQGLNPPWRQFKAPLCVIEKQKDRYILKAVNRLNGKLLWEKEIEKEIGLLVSDRY</sequence>
<organism evidence="2 3">
    <name type="scientific">candidate division WOR-3 bacterium</name>
    <dbReference type="NCBI Taxonomy" id="2052148"/>
    <lineage>
        <taxon>Bacteria</taxon>
        <taxon>Bacteria division WOR-3</taxon>
    </lineage>
</organism>
<dbReference type="InterPro" id="IPR051200">
    <property type="entry name" value="Host-pathogen_enzymatic-act"/>
</dbReference>
<gene>
    <name evidence="2" type="ORF">DRP53_10985</name>
</gene>
<protein>
    <recommendedName>
        <fullName evidence="4">YncE family protein</fullName>
    </recommendedName>
</protein>
<accession>A0A660SBY9</accession>
<reference evidence="2 3" key="1">
    <citation type="submission" date="2018-06" db="EMBL/GenBank/DDBJ databases">
        <title>Extensive metabolic versatility and redundancy in microbially diverse, dynamic hydrothermal sediments.</title>
        <authorList>
            <person name="Dombrowski N."/>
            <person name="Teske A."/>
            <person name="Baker B.J."/>
        </authorList>
    </citation>
    <scope>NUCLEOTIDE SEQUENCE [LARGE SCALE GENOMIC DNA]</scope>
    <source>
        <strain evidence="2">B36_G15</strain>
    </source>
</reference>
<evidence type="ECO:0000313" key="2">
    <source>
        <dbReference type="EMBL" id="RKX68318.1"/>
    </source>
</evidence>
<dbReference type="Proteomes" id="UP000268469">
    <property type="component" value="Unassembled WGS sequence"/>
</dbReference>
<keyword evidence="1" id="KW-0732">Signal</keyword>
<dbReference type="PANTHER" id="PTHR47197:SF3">
    <property type="entry name" value="DIHYDRO-HEME D1 DEHYDROGENASE"/>
    <property type="match status" value="1"/>
</dbReference>
<dbReference type="InterPro" id="IPR015943">
    <property type="entry name" value="WD40/YVTN_repeat-like_dom_sf"/>
</dbReference>
<proteinExistence type="predicted"/>
<dbReference type="AlphaFoldDB" id="A0A660SBY9"/>